<dbReference type="SUPFAM" id="SSF54909">
    <property type="entry name" value="Dimeric alpha+beta barrel"/>
    <property type="match status" value="1"/>
</dbReference>
<dbReference type="EMBL" id="JBHUOJ010000009">
    <property type="protein sequence ID" value="MFD2832614.1"/>
    <property type="molecule type" value="Genomic_DNA"/>
</dbReference>
<dbReference type="Gene3D" id="3.30.70.100">
    <property type="match status" value="1"/>
</dbReference>
<proteinExistence type="predicted"/>
<name>A0ABW5X4I1_9FLAO</name>
<dbReference type="InterPro" id="IPR008000">
    <property type="entry name" value="Rham/fucose_mutarotase"/>
</dbReference>
<dbReference type="PANTHER" id="PTHR43239">
    <property type="entry name" value="UPF0734 PROTEIN DDB_G0273871/DDB_G0273177"/>
    <property type="match status" value="1"/>
</dbReference>
<dbReference type="InterPro" id="IPR011008">
    <property type="entry name" value="Dimeric_a/b-barrel"/>
</dbReference>
<organism evidence="1 2">
    <name type="scientific">Christiangramia antarctica</name>
    <dbReference type="NCBI Taxonomy" id="2058158"/>
    <lineage>
        <taxon>Bacteria</taxon>
        <taxon>Pseudomonadati</taxon>
        <taxon>Bacteroidota</taxon>
        <taxon>Flavobacteriia</taxon>
        <taxon>Flavobacteriales</taxon>
        <taxon>Flavobacteriaceae</taxon>
        <taxon>Christiangramia</taxon>
    </lineage>
</organism>
<evidence type="ECO:0000313" key="1">
    <source>
        <dbReference type="EMBL" id="MFD2832614.1"/>
    </source>
</evidence>
<dbReference type="RefSeq" id="WP_251741761.1">
    <property type="nucleotide sequence ID" value="NZ_JBHUOJ010000009.1"/>
</dbReference>
<reference evidence="2" key="1">
    <citation type="journal article" date="2019" name="Int. J. Syst. Evol. Microbiol.">
        <title>The Global Catalogue of Microorganisms (GCM) 10K type strain sequencing project: providing services to taxonomists for standard genome sequencing and annotation.</title>
        <authorList>
            <consortium name="The Broad Institute Genomics Platform"/>
            <consortium name="The Broad Institute Genome Sequencing Center for Infectious Disease"/>
            <person name="Wu L."/>
            <person name="Ma J."/>
        </authorList>
    </citation>
    <scope>NUCLEOTIDE SEQUENCE [LARGE SCALE GENOMIC DNA]</scope>
    <source>
        <strain evidence="2">KCTC 52925</strain>
    </source>
</reference>
<dbReference type="PANTHER" id="PTHR43239:SF1">
    <property type="entry name" value="UPF0734 PROTEIN DDB_G0273871_DDB_G0273177"/>
    <property type="match status" value="1"/>
</dbReference>
<keyword evidence="2" id="KW-1185">Reference proteome</keyword>
<comment type="caution">
    <text evidence="1">The sequence shown here is derived from an EMBL/GenBank/DDBJ whole genome shotgun (WGS) entry which is preliminary data.</text>
</comment>
<gene>
    <name evidence="1" type="ORF">ACFSYS_04890</name>
</gene>
<protein>
    <submittedName>
        <fullName evidence="1">L-rhamnose mutarotase</fullName>
    </submittedName>
</protein>
<dbReference type="InterPro" id="IPR052996">
    <property type="entry name" value="Carb_Metab_Mutarotase"/>
</dbReference>
<evidence type="ECO:0000313" key="2">
    <source>
        <dbReference type="Proteomes" id="UP001597438"/>
    </source>
</evidence>
<dbReference type="Pfam" id="PF05336">
    <property type="entry name" value="rhaM"/>
    <property type="match status" value="1"/>
</dbReference>
<sequence>MRLKRYTLALDLIDDSELIGKYKDAHKKVWPEVIKSIKDSGIENMEIYNIGNRLFMIMEVNPSFSFENKEKMDNESPTVQEWEALMSKYQKKLPFADNGEKWVLMDSIFKL</sequence>
<dbReference type="Proteomes" id="UP001597438">
    <property type="component" value="Unassembled WGS sequence"/>
</dbReference>
<accession>A0ABW5X4I1</accession>